<evidence type="ECO:0000313" key="13">
    <source>
        <dbReference type="EMBL" id="KAK9827310.1"/>
    </source>
</evidence>
<comment type="catalytic activity">
    <reaction evidence="1">
        <text>ATP + ubiquitin + [E1 ubiquitin-activating enzyme]-L-cysteine = AMP + diphosphate + S-ubiquitinyl-[E1 ubiquitin-activating enzyme]-L-cysteine.</text>
        <dbReference type="EC" id="6.2.1.45"/>
    </reaction>
</comment>
<comment type="caution">
    <text evidence="13">The sequence shown here is derived from an EMBL/GenBank/DDBJ whole genome shotgun (WGS) entry which is preliminary data.</text>
</comment>
<dbReference type="InterPro" id="IPR035985">
    <property type="entry name" value="Ubiquitin-activating_enz"/>
</dbReference>
<evidence type="ECO:0000256" key="2">
    <source>
        <dbReference type="ARBA" id="ARBA00004906"/>
    </source>
</evidence>
<dbReference type="NCBIfam" id="TIGR01408">
    <property type="entry name" value="Ube1"/>
    <property type="match status" value="1"/>
</dbReference>
<evidence type="ECO:0000256" key="10">
    <source>
        <dbReference type="PROSITE-ProRule" id="PRU10132"/>
    </source>
</evidence>
<evidence type="ECO:0000256" key="4">
    <source>
        <dbReference type="ARBA" id="ARBA00011245"/>
    </source>
</evidence>
<dbReference type="EMBL" id="JALJOU010000059">
    <property type="protein sequence ID" value="KAK9827310.1"/>
    <property type="molecule type" value="Genomic_DNA"/>
</dbReference>
<dbReference type="GO" id="GO:0031510">
    <property type="term" value="C:SUMO activating enzyme complex"/>
    <property type="evidence" value="ECO:0007669"/>
    <property type="project" value="TreeGrafter"/>
</dbReference>
<comment type="similarity">
    <text evidence="3 11">Belongs to the ubiquitin-activating E1 family.</text>
</comment>
<evidence type="ECO:0000256" key="11">
    <source>
        <dbReference type="RuleBase" id="RU000519"/>
    </source>
</evidence>
<dbReference type="FunFam" id="2.40.30.180:FF:000001">
    <property type="entry name" value="ubiquitin-like modifier-activating enzyme 1"/>
    <property type="match status" value="1"/>
</dbReference>
<organism evidence="13 14">
    <name type="scientific">Elliptochloris bilobata</name>
    <dbReference type="NCBI Taxonomy" id="381761"/>
    <lineage>
        <taxon>Eukaryota</taxon>
        <taxon>Viridiplantae</taxon>
        <taxon>Chlorophyta</taxon>
        <taxon>core chlorophytes</taxon>
        <taxon>Trebouxiophyceae</taxon>
        <taxon>Trebouxiophyceae incertae sedis</taxon>
        <taxon>Elliptochloris clade</taxon>
        <taxon>Elliptochloris</taxon>
    </lineage>
</organism>
<sequence length="888" mass="96271">MAASNILIVGAAGLGVEIAKNVILAGVKSVTLLDDATVVMRDLSAQFYLTEADVGKKRAAACKDRLQELNTAVAVSVAAGWPSDRELLKYQVVVLTDTPLADALRVDELCHRAGIGFICANIRGVFARVFCDFGPAFTVFDVDGEEPVSGIVAGITGGSPTIVTCVEDERLEFQDGQLVTFTEVVGMTELSDGKPRRIRNCKAHSFELEEDTSSYSAYVRGGIVTQHKEPKQLAFKPLAAAIAEPGEFLASDFAKMEQPAQLHLAFQALDAFQAEEGRLPAPHDKADAAALMERAHKLRAAQGGQEPINQELLEKVAYTAAGELSPMAAIIGGCVGQEVIKAVSGKFHPIFQWFYFDAVEALPAELPLPAAEVAGKGGRHDAQVAVFGRSVQAKLEAQRLFLVGAGALGCEFLKAFAMMGIAAGGGGSVTVTDDDVIEKSNLSRQFLFRDWNIGSAKSSVAAAAACALNPAMVVRALQNRVSPDTEAVFDDAFWEGLDCVVNALDNVNARLYVDSRCVYFGKPLLESGTLGPKCNTQTVIPRLTENYGASRDPPEKQAPMCTVHSFPHNIDHCLTFARSEFEGFMEKAPAEANAFLADPTKYIAAIRQASDAAAREQLERVVEVLVTERCSTMEDCIEWARKKFQMHFHDRIAQLVYTFPEDAPTSTGALFWSAPKRFPRALDWSAADPSHVAFVQAAALLRAEVYGIAPPAWARDPAKMAEAAAAVHVEPFMPRSGVHVETDPKATTASRASAMGDDEGVIDEYVKRLEAALKVLPAGFHLNPITFEKDDDTKGRWGPGGGWGGELVLDWFKERGLEAYSMSCGQSLLYNNIFPKHRERLGKKMSELVGTVAKMEIPERRQHFDVVVACEDEEGEDLDVPLVSIRFR</sequence>
<dbReference type="Gene3D" id="2.40.30.180">
    <property type="entry name" value="Ubiquitin-activating enzyme E1, FCCH domain"/>
    <property type="match status" value="1"/>
</dbReference>
<dbReference type="Gene3D" id="3.50.50.80">
    <property type="entry name" value="Ubiquitin-activating enzyme E1, inactive adenylation domain, subdomain 1"/>
    <property type="match status" value="1"/>
</dbReference>
<feature type="domain" description="Ubiquitin-activating enzyme E1 C-terminal" evidence="12">
    <location>
        <begin position="776"/>
        <end position="883"/>
    </location>
</feature>
<feature type="active site" description="Glycyl thioester intermediate" evidence="10">
    <location>
        <position position="561"/>
    </location>
</feature>
<dbReference type="InterPro" id="IPR000011">
    <property type="entry name" value="UBQ/SUMO-activ_enz_E1-like"/>
</dbReference>
<dbReference type="Pfam" id="PF10585">
    <property type="entry name" value="UBA_E1_SCCH"/>
    <property type="match status" value="1"/>
</dbReference>
<evidence type="ECO:0000256" key="8">
    <source>
        <dbReference type="ARBA" id="ARBA00022786"/>
    </source>
</evidence>
<dbReference type="Pfam" id="PF16191">
    <property type="entry name" value="E1_4HB"/>
    <property type="match status" value="1"/>
</dbReference>
<reference evidence="13 14" key="1">
    <citation type="journal article" date="2024" name="Nat. Commun.">
        <title>Phylogenomics reveals the evolutionary origins of lichenization in chlorophyte algae.</title>
        <authorList>
            <person name="Puginier C."/>
            <person name="Libourel C."/>
            <person name="Otte J."/>
            <person name="Skaloud P."/>
            <person name="Haon M."/>
            <person name="Grisel S."/>
            <person name="Petersen M."/>
            <person name="Berrin J.G."/>
            <person name="Delaux P.M."/>
            <person name="Dal Grande F."/>
            <person name="Keller J."/>
        </authorList>
    </citation>
    <scope>NUCLEOTIDE SEQUENCE [LARGE SCALE GENOMIC DNA]</scope>
    <source>
        <strain evidence="13 14">SAG 245.80</strain>
    </source>
</reference>
<keyword evidence="6 11" id="KW-0436">Ligase</keyword>
<dbReference type="FunFam" id="3.40.50.720:FF:000015">
    <property type="entry name" value="Ubiquitin-activating enzyme E1 1"/>
    <property type="match status" value="1"/>
</dbReference>
<evidence type="ECO:0000256" key="3">
    <source>
        <dbReference type="ARBA" id="ARBA00005673"/>
    </source>
</evidence>
<dbReference type="InterPro" id="IPR042449">
    <property type="entry name" value="Ub-E1_IAD_1"/>
</dbReference>
<dbReference type="InterPro" id="IPR019572">
    <property type="entry name" value="UBA_E1_SCCH"/>
</dbReference>
<accession>A0AAW1R0A1</accession>
<dbReference type="Pfam" id="PF09358">
    <property type="entry name" value="E1_UFD"/>
    <property type="match status" value="1"/>
</dbReference>
<dbReference type="PROSITE" id="PS00865">
    <property type="entry name" value="UBIQUITIN_ACTIVAT_2"/>
    <property type="match status" value="1"/>
</dbReference>
<dbReference type="GO" id="GO:0019948">
    <property type="term" value="F:SUMO activating enzyme activity"/>
    <property type="evidence" value="ECO:0007669"/>
    <property type="project" value="TreeGrafter"/>
</dbReference>
<evidence type="ECO:0000256" key="1">
    <source>
        <dbReference type="ARBA" id="ARBA00000488"/>
    </source>
</evidence>
<dbReference type="InterPro" id="IPR045886">
    <property type="entry name" value="ThiF/MoeB/HesA"/>
</dbReference>
<evidence type="ECO:0000256" key="6">
    <source>
        <dbReference type="ARBA" id="ARBA00022598"/>
    </source>
</evidence>
<dbReference type="Gene3D" id="3.40.50.12550">
    <property type="entry name" value="Ubiquitin-activating enzyme E1, inactive adenylation domain, subdomain 2"/>
    <property type="match status" value="1"/>
</dbReference>
<dbReference type="GO" id="GO:0005737">
    <property type="term" value="C:cytoplasm"/>
    <property type="evidence" value="ECO:0007669"/>
    <property type="project" value="TreeGrafter"/>
</dbReference>
<dbReference type="GO" id="GO:0005524">
    <property type="term" value="F:ATP binding"/>
    <property type="evidence" value="ECO:0007669"/>
    <property type="project" value="UniProtKB-KW"/>
</dbReference>
<dbReference type="PANTHER" id="PTHR10953:SF4">
    <property type="entry name" value="UBIQUITIN-ACTIVATING ENZYME E1 C-TERMINAL DOMAIN-CONTAINING PROTEIN"/>
    <property type="match status" value="1"/>
</dbReference>
<evidence type="ECO:0000259" key="12">
    <source>
        <dbReference type="SMART" id="SM00985"/>
    </source>
</evidence>
<evidence type="ECO:0000256" key="5">
    <source>
        <dbReference type="ARBA" id="ARBA00012990"/>
    </source>
</evidence>
<dbReference type="InterPro" id="IPR042063">
    <property type="entry name" value="Ubi_acti_E1_SCCH"/>
</dbReference>
<comment type="pathway">
    <text evidence="2">Protein modification; protein ubiquitination.</text>
</comment>
<protein>
    <recommendedName>
        <fullName evidence="5">E1 ubiquitin-activating enzyme</fullName>
        <ecNumber evidence="5">6.2.1.45</ecNumber>
    </recommendedName>
</protein>
<dbReference type="FunFam" id="3.10.290.60:FF:000001">
    <property type="entry name" value="Ubiquitin-activating enzyme E1 2"/>
    <property type="match status" value="1"/>
</dbReference>
<dbReference type="InterPro" id="IPR032418">
    <property type="entry name" value="E1_FCCH"/>
</dbReference>
<keyword evidence="8 11" id="KW-0833">Ubl conjugation pathway</keyword>
<gene>
    <name evidence="13" type="ORF">WJX81_003279</name>
</gene>
<dbReference type="InterPro" id="IPR018965">
    <property type="entry name" value="Ub-activating_enz_E1_C"/>
</dbReference>
<dbReference type="InterPro" id="IPR018075">
    <property type="entry name" value="UBQ-activ_enz_E1"/>
</dbReference>
<dbReference type="PRINTS" id="PR01849">
    <property type="entry name" value="UBIQUITINACT"/>
</dbReference>
<dbReference type="Pfam" id="PF16190">
    <property type="entry name" value="E1_FCCH"/>
    <property type="match status" value="1"/>
</dbReference>
<dbReference type="PANTHER" id="PTHR10953">
    <property type="entry name" value="UBIQUITIN-ACTIVATING ENZYME E1"/>
    <property type="match status" value="1"/>
</dbReference>
<dbReference type="Gene3D" id="1.10.10.2660">
    <property type="entry name" value="Ubiquitin-activating enzyme E1, SCCH domain"/>
    <property type="match status" value="1"/>
</dbReference>
<dbReference type="Proteomes" id="UP001445335">
    <property type="component" value="Unassembled WGS sequence"/>
</dbReference>
<name>A0AAW1R0A1_9CHLO</name>
<dbReference type="GO" id="GO:0004839">
    <property type="term" value="F:ubiquitin activating enzyme activity"/>
    <property type="evidence" value="ECO:0007669"/>
    <property type="project" value="UniProtKB-EC"/>
</dbReference>
<evidence type="ECO:0000313" key="14">
    <source>
        <dbReference type="Proteomes" id="UP001445335"/>
    </source>
</evidence>
<keyword evidence="14" id="KW-1185">Reference proteome</keyword>
<dbReference type="AlphaFoldDB" id="A0AAW1R0A1"/>
<dbReference type="Gene3D" id="3.10.290.60">
    <property type="entry name" value="Ubiquitin-activating enzyme E1, UFD domain"/>
    <property type="match status" value="1"/>
</dbReference>
<evidence type="ECO:0000256" key="9">
    <source>
        <dbReference type="ARBA" id="ARBA00022840"/>
    </source>
</evidence>
<dbReference type="InterPro" id="IPR032420">
    <property type="entry name" value="E1_4HB"/>
</dbReference>
<dbReference type="SUPFAM" id="SSF69572">
    <property type="entry name" value="Activating enzymes of the ubiquitin-like proteins"/>
    <property type="match status" value="2"/>
</dbReference>
<dbReference type="Gene3D" id="3.40.50.720">
    <property type="entry name" value="NAD(P)-binding Rossmann-like Domain"/>
    <property type="match status" value="1"/>
</dbReference>
<dbReference type="InterPro" id="IPR038252">
    <property type="entry name" value="UBA_E1_C_sf"/>
</dbReference>
<dbReference type="SMART" id="SM00985">
    <property type="entry name" value="UBA_e1_C"/>
    <property type="match status" value="1"/>
</dbReference>
<keyword evidence="9 11" id="KW-0067">ATP-binding</keyword>
<dbReference type="EC" id="6.2.1.45" evidence="5"/>
<proteinExistence type="inferred from homology"/>
<evidence type="ECO:0000256" key="7">
    <source>
        <dbReference type="ARBA" id="ARBA00022741"/>
    </source>
</evidence>
<dbReference type="GO" id="GO:0016925">
    <property type="term" value="P:protein sumoylation"/>
    <property type="evidence" value="ECO:0007669"/>
    <property type="project" value="TreeGrafter"/>
</dbReference>
<dbReference type="InterPro" id="IPR042302">
    <property type="entry name" value="E1_FCCH_sf"/>
</dbReference>
<comment type="subunit">
    <text evidence="4">Monomer.</text>
</comment>
<keyword evidence="7 11" id="KW-0547">Nucleotide-binding</keyword>
<dbReference type="InterPro" id="IPR033127">
    <property type="entry name" value="UBQ-activ_enz_E1_Cys_AS"/>
</dbReference>